<dbReference type="Gene3D" id="3.30.559.10">
    <property type="entry name" value="Chloramphenicol acetyltransferase-like domain"/>
    <property type="match status" value="1"/>
</dbReference>
<proteinExistence type="predicted"/>
<evidence type="ECO:0000313" key="2">
    <source>
        <dbReference type="EMBL" id="VYS75463.1"/>
    </source>
</evidence>
<protein>
    <submittedName>
        <fullName evidence="2">Chloramphenicol acetyltransferase</fullName>
        <ecNumber evidence="2">2.3.1.28</ecNumber>
    </submittedName>
</protein>
<keyword evidence="2" id="KW-0808">Transferase</keyword>
<organism evidence="2">
    <name type="scientific">Anaerostipes caccae</name>
    <dbReference type="NCBI Taxonomy" id="105841"/>
    <lineage>
        <taxon>Bacteria</taxon>
        <taxon>Bacillati</taxon>
        <taxon>Bacillota</taxon>
        <taxon>Clostridia</taxon>
        <taxon>Lachnospirales</taxon>
        <taxon>Lachnospiraceae</taxon>
        <taxon>Anaerostipes</taxon>
    </lineage>
</organism>
<dbReference type="Pfam" id="PF00302">
    <property type="entry name" value="CAT"/>
    <property type="match status" value="1"/>
</dbReference>
<dbReference type="SUPFAM" id="SSF52777">
    <property type="entry name" value="CoA-dependent acyltransferases"/>
    <property type="match status" value="1"/>
</dbReference>
<sequence>MFKQISPETWERREHFEYFTQTIKCGYSLTAELDVTEFLKLTKNKGLRFYPSFVYCVSTVINHMKEFRMGISEDGQPGYWDIVHPSYTVFHDDDHTFSDSWTNYTEDFSSFYRQMTEDLSLYGNNKGIKARPGQPPNFFCISCVPWLSFTGYSTTTAEGSPNLFPIITYGKYQIKNGRCLMPFTVTISHAAADGYHTSLLINEIQSLISKDFTL</sequence>
<dbReference type="PANTHER" id="PTHR38474:SF2">
    <property type="entry name" value="CHLORAMPHENICOL ACETYLTRANSFERASE"/>
    <property type="match status" value="1"/>
</dbReference>
<dbReference type="PANTHER" id="PTHR38474">
    <property type="entry name" value="SLR0299 PROTEIN"/>
    <property type="match status" value="1"/>
</dbReference>
<dbReference type="EMBL" id="CACRSQ010000002">
    <property type="protein sequence ID" value="VYS75463.1"/>
    <property type="molecule type" value="Genomic_DNA"/>
</dbReference>
<keyword evidence="2" id="KW-0012">Acyltransferase</keyword>
<dbReference type="InterPro" id="IPR001707">
    <property type="entry name" value="Cmp_AcTrfase"/>
</dbReference>
<accession>A0A6N2R333</accession>
<reference evidence="2" key="1">
    <citation type="submission" date="2019-11" db="EMBL/GenBank/DDBJ databases">
        <authorList>
            <person name="Feng L."/>
        </authorList>
    </citation>
    <scope>NUCLEOTIDE SEQUENCE</scope>
    <source>
        <strain evidence="2">AcaccaeLFYP115</strain>
    </source>
</reference>
<dbReference type="SMART" id="SM01059">
    <property type="entry name" value="CAT"/>
    <property type="match status" value="1"/>
</dbReference>
<evidence type="ECO:0000256" key="1">
    <source>
        <dbReference type="PIRSR" id="PIRSR000440-1"/>
    </source>
</evidence>
<dbReference type="AlphaFoldDB" id="A0A6N2R333"/>
<gene>
    <name evidence="2" type="primary">cat</name>
    <name evidence="2" type="ORF">ACLFYP115_00246</name>
</gene>
<dbReference type="EC" id="2.3.1.28" evidence="2"/>
<dbReference type="InterPro" id="IPR023213">
    <property type="entry name" value="CAT-like_dom_sf"/>
</dbReference>
<dbReference type="RefSeq" id="WP_006565666.1">
    <property type="nucleotide sequence ID" value="NZ_BAABZP010000001.1"/>
</dbReference>
<dbReference type="PIRSF" id="PIRSF000440">
    <property type="entry name" value="CAT"/>
    <property type="match status" value="1"/>
</dbReference>
<name>A0A6N2R333_9FIRM</name>
<feature type="active site" description="Proton acceptor" evidence="1">
    <location>
        <position position="189"/>
    </location>
</feature>
<dbReference type="GO" id="GO:0008811">
    <property type="term" value="F:chloramphenicol O-acetyltransferase activity"/>
    <property type="evidence" value="ECO:0007669"/>
    <property type="project" value="UniProtKB-EC"/>
</dbReference>